<dbReference type="InterPro" id="IPR036852">
    <property type="entry name" value="Peptidase_S8/S53_dom_sf"/>
</dbReference>
<proteinExistence type="inferred from homology"/>
<dbReference type="EMBL" id="MDYP01000015">
    <property type="protein sequence ID" value="OQE06964.1"/>
    <property type="molecule type" value="Genomic_DNA"/>
</dbReference>
<dbReference type="PANTHER" id="PTHR43399:SF4">
    <property type="entry name" value="CELL WALL-ASSOCIATED PROTEASE"/>
    <property type="match status" value="1"/>
</dbReference>
<dbReference type="PROSITE" id="PS51892">
    <property type="entry name" value="SUBTILASE"/>
    <property type="match status" value="1"/>
</dbReference>
<feature type="active site" description="Charge relay system" evidence="7">
    <location>
        <position position="645"/>
    </location>
</feature>
<feature type="compositionally biased region" description="Basic and acidic residues" evidence="8">
    <location>
        <begin position="135"/>
        <end position="149"/>
    </location>
</feature>
<keyword evidence="12" id="KW-1185">Reference proteome</keyword>
<protein>
    <submittedName>
        <fullName evidence="11">Uncharacterized protein</fullName>
    </submittedName>
</protein>
<organism evidence="11 12">
    <name type="scientific">Penicillium vulpinum</name>
    <dbReference type="NCBI Taxonomy" id="29845"/>
    <lineage>
        <taxon>Eukaryota</taxon>
        <taxon>Fungi</taxon>
        <taxon>Dikarya</taxon>
        <taxon>Ascomycota</taxon>
        <taxon>Pezizomycotina</taxon>
        <taxon>Eurotiomycetes</taxon>
        <taxon>Eurotiomycetidae</taxon>
        <taxon>Eurotiales</taxon>
        <taxon>Aspergillaceae</taxon>
        <taxon>Penicillium</taxon>
    </lineage>
</organism>
<dbReference type="GO" id="GO:0004252">
    <property type="term" value="F:serine-type endopeptidase activity"/>
    <property type="evidence" value="ECO:0007669"/>
    <property type="project" value="UniProtKB-UniRule"/>
</dbReference>
<feature type="region of interest" description="Disordered" evidence="8">
    <location>
        <begin position="135"/>
        <end position="155"/>
    </location>
</feature>
<evidence type="ECO:0000313" key="11">
    <source>
        <dbReference type="EMBL" id="OQE06964.1"/>
    </source>
</evidence>
<evidence type="ECO:0000256" key="3">
    <source>
        <dbReference type="ARBA" id="ARBA00022729"/>
    </source>
</evidence>
<dbReference type="Pfam" id="PF00082">
    <property type="entry name" value="Peptidase_S8"/>
    <property type="match status" value="1"/>
</dbReference>
<comment type="caution">
    <text evidence="11">The sequence shown here is derived from an EMBL/GenBank/DDBJ whole genome shotgun (WGS) entry which is preliminary data.</text>
</comment>
<dbReference type="AlphaFoldDB" id="A0A1V6RZQ2"/>
<evidence type="ECO:0000256" key="4">
    <source>
        <dbReference type="ARBA" id="ARBA00022801"/>
    </source>
</evidence>
<feature type="region of interest" description="Disordered" evidence="8">
    <location>
        <begin position="550"/>
        <end position="571"/>
    </location>
</feature>
<evidence type="ECO:0000313" key="12">
    <source>
        <dbReference type="Proteomes" id="UP000191518"/>
    </source>
</evidence>
<keyword evidence="4 7" id="KW-0378">Hydrolase</keyword>
<evidence type="ECO:0000259" key="10">
    <source>
        <dbReference type="Pfam" id="PF24476"/>
    </source>
</evidence>
<feature type="domain" description="DUF7580" evidence="10">
    <location>
        <begin position="167"/>
        <end position="519"/>
    </location>
</feature>
<keyword evidence="3" id="KW-0732">Signal</keyword>
<dbReference type="InterPro" id="IPR056002">
    <property type="entry name" value="DUF7580"/>
</dbReference>
<feature type="domain" description="Peptidase S8/S53" evidence="9">
    <location>
        <begin position="600"/>
        <end position="819"/>
    </location>
</feature>
<evidence type="ECO:0000256" key="6">
    <source>
        <dbReference type="ARBA" id="ARBA00023145"/>
    </source>
</evidence>
<dbReference type="Pfam" id="PF24476">
    <property type="entry name" value="DUF7580"/>
    <property type="match status" value="1"/>
</dbReference>
<keyword evidence="5 7" id="KW-0720">Serine protease</keyword>
<evidence type="ECO:0000256" key="8">
    <source>
        <dbReference type="SAM" id="MobiDB-lite"/>
    </source>
</evidence>
<dbReference type="SUPFAM" id="SSF52743">
    <property type="entry name" value="Subtilisin-like"/>
    <property type="match status" value="1"/>
</dbReference>
<feature type="active site" description="Charge relay system" evidence="7">
    <location>
        <position position="607"/>
    </location>
</feature>
<feature type="active site" description="Charge relay system" evidence="7">
    <location>
        <position position="800"/>
    </location>
</feature>
<evidence type="ECO:0000259" key="9">
    <source>
        <dbReference type="Pfam" id="PF00082"/>
    </source>
</evidence>
<gene>
    <name evidence="11" type="ORF">PENVUL_c015G04751</name>
</gene>
<dbReference type="InterPro" id="IPR015500">
    <property type="entry name" value="Peptidase_S8_subtilisin-rel"/>
</dbReference>
<dbReference type="CDD" id="cd00306">
    <property type="entry name" value="Peptidases_S8_S53"/>
    <property type="match status" value="1"/>
</dbReference>
<dbReference type="InterPro" id="IPR051048">
    <property type="entry name" value="Peptidase_S8/S53_subtilisin"/>
</dbReference>
<dbReference type="Gene3D" id="3.40.50.200">
    <property type="entry name" value="Peptidase S8/S53 domain"/>
    <property type="match status" value="1"/>
</dbReference>
<dbReference type="PANTHER" id="PTHR43399">
    <property type="entry name" value="SUBTILISIN-RELATED"/>
    <property type="match status" value="1"/>
</dbReference>
<keyword evidence="2 7" id="KW-0645">Protease</keyword>
<dbReference type="GO" id="GO:0006508">
    <property type="term" value="P:proteolysis"/>
    <property type="evidence" value="ECO:0007669"/>
    <property type="project" value="UniProtKB-KW"/>
</dbReference>
<accession>A0A1V6RZQ2</accession>
<dbReference type="STRING" id="29845.A0A1V6RZQ2"/>
<dbReference type="InterPro" id="IPR000209">
    <property type="entry name" value="Peptidase_S8/S53_dom"/>
</dbReference>
<keyword evidence="6" id="KW-0865">Zymogen</keyword>
<evidence type="ECO:0000256" key="5">
    <source>
        <dbReference type="ARBA" id="ARBA00022825"/>
    </source>
</evidence>
<dbReference type="Proteomes" id="UP000191518">
    <property type="component" value="Unassembled WGS sequence"/>
</dbReference>
<name>A0A1V6RZQ2_9EURO</name>
<sequence>MATEDPIDFARAAISQVATIACSLGAKLKLPVCGRLGGELYIVADYIDRVGLDQEKRLRLRISKLLRDVEAICNWPHEVPRNGYPLLEAIWESLPGTTSYEHAQTKIQRGIGRLTGNSRVAEEVIAHIQKFTRSDRRSAKRDERDDTTFTKRATRPKLSRYANELTYRTLREQMYCTCQRNGLREQMQREHLVSLLLRPPSPQSSSNTLAQFEMLFSSTPFWDDNHLDHWQDVELLVSNSILTGNQKHARFVDINSAHDEDDLANRLSSKPMRRLEQGQFCTLIGQAANGRLCVAIQKEGLQHCIEPLKQRIDHAPGISLAKILTSNCRLTARMKLVLAYIIAYSVWQYYDSEWMKTQWTSETIHFIKEKTAARDQAKLFTWKPYLAVQFNDKDPQSYEYNRIDGIVHYYPIIRALGIMLVEIGIGRPLCKDEQRSQPLAARLNGELLEAVDCTRDERLWRNFDYPDYMSAARHCLEPGTFDQEFDIEESSSHAEKRRLNQRRNILYDKVVFPLEDLLQGTKWIEGYTKINPLDMPAEVSTIQNLNMIPEDSDSRKISSPKKSRTRSEKDASKWLSRLRGFNRELAQVATAVGLGENSRRVRIAVLDTGYDNNAPFFFSPGVQSRLRGWKDWVDGSDEPEDCHGHGTHLVSLIQNCAPEADIYVARIAKKPSELLKSSENVAKAILWATSEWEVDIISMSFGFSDEQSCISDAIREALYRRRDSILFFAAASNDGANDREMFPARHDSVISIRGTNAYGDFEYFNPPKHENEAAVFGTLGVDVLSAWANSDEEVYKSGTSIATAIAAGIAGCILGYISSHPPEKPFYNTKSRAWTRRGMHEIFRILSSSTLKPGYMYLTIWDLVGKSEDARWAKIGGALDGL</sequence>
<reference evidence="12" key="1">
    <citation type="journal article" date="2017" name="Nat. Microbiol.">
        <title>Global analysis of biosynthetic gene clusters reveals vast potential of secondary metabolite production in Penicillium species.</title>
        <authorList>
            <person name="Nielsen J.C."/>
            <person name="Grijseels S."/>
            <person name="Prigent S."/>
            <person name="Ji B."/>
            <person name="Dainat J."/>
            <person name="Nielsen K.F."/>
            <person name="Frisvad J.C."/>
            <person name="Workman M."/>
            <person name="Nielsen J."/>
        </authorList>
    </citation>
    <scope>NUCLEOTIDE SEQUENCE [LARGE SCALE GENOMIC DNA]</scope>
    <source>
        <strain evidence="12">IBT 29486</strain>
    </source>
</reference>
<evidence type="ECO:0000256" key="7">
    <source>
        <dbReference type="PROSITE-ProRule" id="PRU01240"/>
    </source>
</evidence>
<evidence type="ECO:0000256" key="1">
    <source>
        <dbReference type="ARBA" id="ARBA00011073"/>
    </source>
</evidence>
<evidence type="ECO:0000256" key="2">
    <source>
        <dbReference type="ARBA" id="ARBA00022670"/>
    </source>
</evidence>
<dbReference type="PRINTS" id="PR00723">
    <property type="entry name" value="SUBTILISIN"/>
</dbReference>
<comment type="similarity">
    <text evidence="1 7">Belongs to the peptidase S8 family.</text>
</comment>